<dbReference type="EMBL" id="BOOH01000039">
    <property type="protein sequence ID" value="GIH78337.1"/>
    <property type="molecule type" value="Genomic_DNA"/>
</dbReference>
<dbReference type="Proteomes" id="UP000616724">
    <property type="component" value="Unassembled WGS sequence"/>
</dbReference>
<sequence length="73" mass="8248">MINTTVISPLDETPDCICGAALEEGQTLCRKCHARERWLKRRAAKGRTAKRRGETRRPAGRPRRITEAGVSWT</sequence>
<evidence type="ECO:0000256" key="1">
    <source>
        <dbReference type="SAM" id="MobiDB-lite"/>
    </source>
</evidence>
<gene>
    <name evidence="2" type="ORF">Plo01_47660</name>
</gene>
<evidence type="ECO:0000313" key="2">
    <source>
        <dbReference type="EMBL" id="GIH78337.1"/>
    </source>
</evidence>
<dbReference type="AlphaFoldDB" id="A0A8J3RMF3"/>
<protein>
    <submittedName>
        <fullName evidence="2">Uncharacterized protein</fullName>
    </submittedName>
</protein>
<dbReference type="RefSeq" id="WP_203892850.1">
    <property type="nucleotide sequence ID" value="NZ_BOOH01000039.1"/>
</dbReference>
<organism evidence="2 3">
    <name type="scientific">Planobispora longispora</name>
    <dbReference type="NCBI Taxonomy" id="28887"/>
    <lineage>
        <taxon>Bacteria</taxon>
        <taxon>Bacillati</taxon>
        <taxon>Actinomycetota</taxon>
        <taxon>Actinomycetes</taxon>
        <taxon>Streptosporangiales</taxon>
        <taxon>Streptosporangiaceae</taxon>
        <taxon>Planobispora</taxon>
    </lineage>
</organism>
<reference evidence="2 3" key="1">
    <citation type="submission" date="2021-01" db="EMBL/GenBank/DDBJ databases">
        <title>Whole genome shotgun sequence of Planobispora longispora NBRC 13918.</title>
        <authorList>
            <person name="Komaki H."/>
            <person name="Tamura T."/>
        </authorList>
    </citation>
    <scope>NUCLEOTIDE SEQUENCE [LARGE SCALE GENOMIC DNA]</scope>
    <source>
        <strain evidence="2 3">NBRC 13918</strain>
    </source>
</reference>
<comment type="caution">
    <text evidence="2">The sequence shown here is derived from an EMBL/GenBank/DDBJ whole genome shotgun (WGS) entry which is preliminary data.</text>
</comment>
<name>A0A8J3RMF3_9ACTN</name>
<evidence type="ECO:0000313" key="3">
    <source>
        <dbReference type="Proteomes" id="UP000616724"/>
    </source>
</evidence>
<keyword evidence="3" id="KW-1185">Reference proteome</keyword>
<feature type="region of interest" description="Disordered" evidence="1">
    <location>
        <begin position="43"/>
        <end position="73"/>
    </location>
</feature>
<accession>A0A8J3RMF3</accession>
<proteinExistence type="predicted"/>